<dbReference type="RefSeq" id="XP_064072756.1">
    <property type="nucleotide sequence ID" value="XM_064216686.1"/>
</dbReference>
<sequence>MTQYNNPDFSEMQQFQYNPYTNVPNIYQQYPNQAFVDNKWNLQENFNYEDYNDYVEDNTCVCDDCDNLKPSCRNMCPNCASIPPFPGPGYVFLSFPYPYPVTSKPRSKKSTKTTLTSTVITTSEVTTQKTTKGTELQFEEQNDVALIDKLDNSKVPDIISKPLEVKDKSQYMMTALRRTKPNWVPKYGILPISDQFAEKLMLQLRSMKLLHPRKDYLRNVDNIKLVN</sequence>
<accession>A0ABM4AN93</accession>
<proteinExistence type="predicted"/>
<name>A0ABM4AN93_VANTA</name>
<reference evidence="2" key="1">
    <citation type="submission" date="2025-08" db="UniProtKB">
        <authorList>
            <consortium name="RefSeq"/>
        </authorList>
    </citation>
    <scope>IDENTIFICATION</scope>
    <source>
        <tissue evidence="2">Whole body</tissue>
    </source>
</reference>
<dbReference type="GeneID" id="135193594"/>
<dbReference type="Proteomes" id="UP001652626">
    <property type="component" value="Chromosome 13"/>
</dbReference>
<keyword evidence="1" id="KW-1185">Reference proteome</keyword>
<evidence type="ECO:0000313" key="1">
    <source>
        <dbReference type="Proteomes" id="UP001652626"/>
    </source>
</evidence>
<evidence type="ECO:0000313" key="2">
    <source>
        <dbReference type="RefSeq" id="XP_064072756.1"/>
    </source>
</evidence>
<gene>
    <name evidence="2" type="primary">LOC135193594</name>
</gene>
<organism evidence="1 2">
    <name type="scientific">Vanessa tameamea</name>
    <name type="common">Kamehameha butterfly</name>
    <dbReference type="NCBI Taxonomy" id="334116"/>
    <lineage>
        <taxon>Eukaryota</taxon>
        <taxon>Metazoa</taxon>
        <taxon>Ecdysozoa</taxon>
        <taxon>Arthropoda</taxon>
        <taxon>Hexapoda</taxon>
        <taxon>Insecta</taxon>
        <taxon>Pterygota</taxon>
        <taxon>Neoptera</taxon>
        <taxon>Endopterygota</taxon>
        <taxon>Lepidoptera</taxon>
        <taxon>Glossata</taxon>
        <taxon>Ditrysia</taxon>
        <taxon>Papilionoidea</taxon>
        <taxon>Nymphalidae</taxon>
        <taxon>Nymphalinae</taxon>
        <taxon>Vanessa</taxon>
    </lineage>
</organism>
<protein>
    <submittedName>
        <fullName evidence="2">Uncharacterized protein LOC135193594</fullName>
    </submittedName>
</protein>